<dbReference type="OrthoDB" id="1787349at2"/>
<dbReference type="AlphaFoldDB" id="A0A239G468"/>
<protein>
    <recommendedName>
        <fullName evidence="3">DUF2680 domain-containing protein</fullName>
    </recommendedName>
</protein>
<dbReference type="RefSeq" id="WP_089283705.1">
    <property type="nucleotide sequence ID" value="NZ_FZOJ01000015.1"/>
</dbReference>
<organism evidence="1 2">
    <name type="scientific">Anaerovirgula multivorans</name>
    <dbReference type="NCBI Taxonomy" id="312168"/>
    <lineage>
        <taxon>Bacteria</taxon>
        <taxon>Bacillati</taxon>
        <taxon>Bacillota</taxon>
        <taxon>Clostridia</taxon>
        <taxon>Peptostreptococcales</taxon>
        <taxon>Natronincolaceae</taxon>
        <taxon>Anaerovirgula</taxon>
    </lineage>
</organism>
<dbReference type="Proteomes" id="UP000198304">
    <property type="component" value="Unassembled WGS sequence"/>
</dbReference>
<dbReference type="EMBL" id="FZOJ01000015">
    <property type="protein sequence ID" value="SNS63969.1"/>
    <property type="molecule type" value="Genomic_DNA"/>
</dbReference>
<evidence type="ECO:0008006" key="3">
    <source>
        <dbReference type="Google" id="ProtNLM"/>
    </source>
</evidence>
<evidence type="ECO:0000313" key="2">
    <source>
        <dbReference type="Proteomes" id="UP000198304"/>
    </source>
</evidence>
<evidence type="ECO:0000313" key="1">
    <source>
        <dbReference type="EMBL" id="SNS63969.1"/>
    </source>
</evidence>
<reference evidence="2" key="1">
    <citation type="submission" date="2017-06" db="EMBL/GenBank/DDBJ databases">
        <authorList>
            <person name="Varghese N."/>
            <person name="Submissions S."/>
        </authorList>
    </citation>
    <scope>NUCLEOTIDE SEQUENCE [LARGE SCALE GENOMIC DNA]</scope>
    <source>
        <strain evidence="2">SCA</strain>
    </source>
</reference>
<dbReference type="InterPro" id="IPR024485">
    <property type="entry name" value="DUF2680"/>
</dbReference>
<keyword evidence="2" id="KW-1185">Reference proteome</keyword>
<accession>A0A239G468</accession>
<dbReference type="Pfam" id="PF10925">
    <property type="entry name" value="DUF2680"/>
    <property type="match status" value="1"/>
</dbReference>
<proteinExistence type="predicted"/>
<name>A0A239G468_9FIRM</name>
<gene>
    <name evidence="1" type="ORF">SAMN05446037_101557</name>
</gene>
<sequence>MKKMIALGVVMVLVLGLGMVAYAESNNEVPQWFNDMMTWRKGQVQESLEAGEITEEEAATWNEHFDQMEEYHTENGFQMGRGFGACHGNNDSGRGLSLGRGIGNGMRGMMGGF</sequence>